<sequence>MQKLSSSTTKAPAPQIPSHVIERMESEWRQIRQGTSRPASASAK</sequence>
<reference evidence="2 3" key="1">
    <citation type="submission" date="2021-03" db="EMBL/GenBank/DDBJ databases">
        <title>Genomic Encyclopedia of Type Strains, Phase IV (KMG-IV): sequencing the most valuable type-strain genomes for metagenomic binning, comparative biology and taxonomic classification.</title>
        <authorList>
            <person name="Goeker M."/>
        </authorList>
    </citation>
    <scope>NUCLEOTIDE SEQUENCE [LARGE SCALE GENOMIC DNA]</scope>
    <source>
        <strain evidence="2 3">DSM 21600</strain>
    </source>
</reference>
<accession>A0ABS4E5J3</accession>
<dbReference type="Proteomes" id="UP000759443">
    <property type="component" value="Unassembled WGS sequence"/>
</dbReference>
<gene>
    <name evidence="2" type="ORF">J2Z17_004681</name>
</gene>
<protein>
    <submittedName>
        <fullName evidence="2">Uncharacterized protein</fullName>
    </submittedName>
</protein>
<feature type="region of interest" description="Disordered" evidence="1">
    <location>
        <begin position="1"/>
        <end position="21"/>
    </location>
</feature>
<evidence type="ECO:0000313" key="2">
    <source>
        <dbReference type="EMBL" id="MBP1853220.1"/>
    </source>
</evidence>
<comment type="caution">
    <text evidence="2">The sequence shown here is derived from an EMBL/GenBank/DDBJ whole genome shotgun (WGS) entry which is preliminary data.</text>
</comment>
<organism evidence="2 3">
    <name type="scientific">Rhizobium halophytocola</name>
    <dbReference type="NCBI Taxonomy" id="735519"/>
    <lineage>
        <taxon>Bacteria</taxon>
        <taxon>Pseudomonadati</taxon>
        <taxon>Pseudomonadota</taxon>
        <taxon>Alphaproteobacteria</taxon>
        <taxon>Hyphomicrobiales</taxon>
        <taxon>Rhizobiaceae</taxon>
        <taxon>Rhizobium/Agrobacterium group</taxon>
        <taxon>Rhizobium</taxon>
    </lineage>
</organism>
<name>A0ABS4E5J3_9HYPH</name>
<dbReference type="RefSeq" id="WP_280923401.1">
    <property type="nucleotide sequence ID" value="NZ_JAGGJU010000016.1"/>
</dbReference>
<proteinExistence type="predicted"/>
<dbReference type="EMBL" id="JAGGJU010000016">
    <property type="protein sequence ID" value="MBP1853220.1"/>
    <property type="molecule type" value="Genomic_DNA"/>
</dbReference>
<evidence type="ECO:0000313" key="3">
    <source>
        <dbReference type="Proteomes" id="UP000759443"/>
    </source>
</evidence>
<keyword evidence="3" id="KW-1185">Reference proteome</keyword>
<feature type="compositionally biased region" description="Polar residues" evidence="1">
    <location>
        <begin position="1"/>
        <end position="10"/>
    </location>
</feature>
<evidence type="ECO:0000256" key="1">
    <source>
        <dbReference type="SAM" id="MobiDB-lite"/>
    </source>
</evidence>